<dbReference type="Proteomes" id="UP001205311">
    <property type="component" value="Unassembled WGS sequence"/>
</dbReference>
<evidence type="ECO:0000313" key="2">
    <source>
        <dbReference type="Proteomes" id="UP001205311"/>
    </source>
</evidence>
<dbReference type="EMBL" id="JAMTCP010000001">
    <property type="protein sequence ID" value="MCP2256536.1"/>
    <property type="molecule type" value="Genomic_DNA"/>
</dbReference>
<proteinExistence type="predicted"/>
<keyword evidence="2" id="KW-1185">Reference proteome</keyword>
<protein>
    <submittedName>
        <fullName evidence="1">Uncharacterized protein</fullName>
    </submittedName>
</protein>
<name>A0ABT1HLZ5_STRSD</name>
<evidence type="ECO:0000313" key="1">
    <source>
        <dbReference type="EMBL" id="MCP2256536.1"/>
    </source>
</evidence>
<sequence length="45" mass="5433">MFDRHFMRRFHIMFEPFEEVVPREPEATPLTFTISFVAADVEDDE</sequence>
<comment type="caution">
    <text evidence="1">The sequence shown here is derived from an EMBL/GenBank/DDBJ whole genome shotgun (WGS) entry which is preliminary data.</text>
</comment>
<accession>A0ABT1HLZ5</accession>
<reference evidence="1 2" key="1">
    <citation type="submission" date="2022-06" db="EMBL/GenBank/DDBJ databases">
        <title>Genomic Encyclopedia of Archaeal and Bacterial Type Strains, Phase II (KMG-II): from individual species to whole genera.</title>
        <authorList>
            <person name="Goeker M."/>
        </authorList>
    </citation>
    <scope>NUCLEOTIDE SEQUENCE [LARGE SCALE GENOMIC DNA]</scope>
    <source>
        <strain evidence="1 2">DSM 40477</strain>
    </source>
</reference>
<organism evidence="1 2">
    <name type="scientific">Streptoalloteichus tenebrarius (strain ATCC 17920 / DSM 40477 / JCM 4838 / CBS 697.72 / NBRC 16177 / NCIMB 11028 / NRRL B-12390 / A12253. 1 / ISP 5477)</name>
    <name type="common">Streptomyces tenebrarius</name>
    <dbReference type="NCBI Taxonomy" id="1933"/>
    <lineage>
        <taxon>Bacteria</taxon>
        <taxon>Bacillati</taxon>
        <taxon>Actinomycetota</taxon>
        <taxon>Actinomycetes</taxon>
        <taxon>Pseudonocardiales</taxon>
        <taxon>Pseudonocardiaceae</taxon>
        <taxon>Streptoalloteichus</taxon>
    </lineage>
</organism>
<gene>
    <name evidence="1" type="ORF">LX15_000219</name>
</gene>